<dbReference type="CDD" id="cd05379">
    <property type="entry name" value="CAP_bacterial"/>
    <property type="match status" value="1"/>
</dbReference>
<protein>
    <submittedName>
        <fullName evidence="3">CAP domain-containing protein</fullName>
    </submittedName>
</protein>
<dbReference type="PANTHER" id="PTHR31157:SF1">
    <property type="entry name" value="SCP DOMAIN-CONTAINING PROTEIN"/>
    <property type="match status" value="1"/>
</dbReference>
<dbReference type="AlphaFoldDB" id="A0A831XE31"/>
<proteinExistence type="predicted"/>
<name>A0A831XE31_GEOME</name>
<dbReference type="Pfam" id="PF00188">
    <property type="entry name" value="CAP"/>
    <property type="match status" value="1"/>
</dbReference>
<accession>A0A831XE31</accession>
<dbReference type="SUPFAM" id="SSF55797">
    <property type="entry name" value="PR-1-like"/>
    <property type="match status" value="1"/>
</dbReference>
<keyword evidence="1" id="KW-0732">Signal</keyword>
<sequence length="212" mass="23319">MIISKLRRTLPVMAALALLLALPLRSGAGDDLARAVLAELNAARANPKAYAQHLRVYRSQFSGKYHIPPGTRIRYATREGTAAVDEAIRFLEGRHPLPPLAWSDGLARVAAELNREQSRTGAVGHASGRMEIRTRAERVGRWQSTIGENISYGPDDPRRVAMQLIIDDGVPDRGHRTNIFAPDFRVAGIACGPHPAFETSCVIDFAGWFTER</sequence>
<dbReference type="PANTHER" id="PTHR31157">
    <property type="entry name" value="SCP DOMAIN-CONTAINING PROTEIN"/>
    <property type="match status" value="1"/>
</dbReference>
<feature type="signal peptide" evidence="1">
    <location>
        <begin position="1"/>
        <end position="28"/>
    </location>
</feature>
<evidence type="ECO:0000313" key="3">
    <source>
        <dbReference type="EMBL" id="HEN40855.1"/>
    </source>
</evidence>
<comment type="caution">
    <text evidence="3">The sequence shown here is derived from an EMBL/GenBank/DDBJ whole genome shotgun (WGS) entry which is preliminary data.</text>
</comment>
<dbReference type="Gene3D" id="3.40.33.10">
    <property type="entry name" value="CAP"/>
    <property type="match status" value="1"/>
</dbReference>
<gene>
    <name evidence="3" type="ORF">ENQ87_00545</name>
</gene>
<evidence type="ECO:0000256" key="1">
    <source>
        <dbReference type="SAM" id="SignalP"/>
    </source>
</evidence>
<dbReference type="InterPro" id="IPR035940">
    <property type="entry name" value="CAP_sf"/>
</dbReference>
<feature type="chain" id="PRO_5032891556" evidence="1">
    <location>
        <begin position="29"/>
        <end position="212"/>
    </location>
</feature>
<dbReference type="InterPro" id="IPR014044">
    <property type="entry name" value="CAP_dom"/>
</dbReference>
<dbReference type="EMBL" id="DSOV01000002">
    <property type="protein sequence ID" value="HEN40855.1"/>
    <property type="molecule type" value="Genomic_DNA"/>
</dbReference>
<organism evidence="3">
    <name type="scientific">Geobacter metallireducens</name>
    <dbReference type="NCBI Taxonomy" id="28232"/>
    <lineage>
        <taxon>Bacteria</taxon>
        <taxon>Pseudomonadati</taxon>
        <taxon>Thermodesulfobacteriota</taxon>
        <taxon>Desulfuromonadia</taxon>
        <taxon>Geobacterales</taxon>
        <taxon>Geobacteraceae</taxon>
        <taxon>Geobacter</taxon>
    </lineage>
</organism>
<reference evidence="3" key="1">
    <citation type="journal article" date="2020" name="mSystems">
        <title>Genome- and Community-Level Interaction Insights into Carbon Utilization and Element Cycling Functions of Hydrothermarchaeota in Hydrothermal Sediment.</title>
        <authorList>
            <person name="Zhou Z."/>
            <person name="Liu Y."/>
            <person name="Xu W."/>
            <person name="Pan J."/>
            <person name="Luo Z.H."/>
            <person name="Li M."/>
        </authorList>
    </citation>
    <scope>NUCLEOTIDE SEQUENCE [LARGE SCALE GENOMIC DNA]</scope>
    <source>
        <strain evidence="3">SpSt-349</strain>
    </source>
</reference>
<evidence type="ECO:0000259" key="2">
    <source>
        <dbReference type="Pfam" id="PF00188"/>
    </source>
</evidence>
<feature type="domain" description="SCP" evidence="2">
    <location>
        <begin position="89"/>
        <end position="197"/>
    </location>
</feature>